<keyword evidence="5" id="KW-1185">Reference proteome</keyword>
<dbReference type="RefSeq" id="WP_071316283.1">
    <property type="nucleotide sequence ID" value="NZ_CP063356.2"/>
</dbReference>
<dbReference type="OrthoDB" id="9801454at2"/>
<dbReference type="NCBIfam" id="TIGR00200">
    <property type="entry name" value="cinA_nterm"/>
    <property type="match status" value="1"/>
</dbReference>
<dbReference type="EMBL" id="LQXD01000057">
    <property type="protein sequence ID" value="OIJ21102.1"/>
    <property type="molecule type" value="Genomic_DNA"/>
</dbReference>
<feature type="domain" description="MoaB/Mog" evidence="2">
    <location>
        <begin position="4"/>
        <end position="170"/>
    </location>
</feature>
<evidence type="ECO:0000313" key="3">
    <source>
        <dbReference type="EMBL" id="OIJ21102.1"/>
    </source>
</evidence>
<dbReference type="SUPFAM" id="SSF142433">
    <property type="entry name" value="CinA-like"/>
    <property type="match status" value="1"/>
</dbReference>
<dbReference type="InterPro" id="IPR041424">
    <property type="entry name" value="CinA_KH"/>
</dbReference>
<dbReference type="SMART" id="SM00852">
    <property type="entry name" value="MoCF_biosynth"/>
    <property type="match status" value="1"/>
</dbReference>
<gene>
    <name evidence="1" type="primary">cinA</name>
    <name evidence="4" type="ORF">AWH56_017685</name>
    <name evidence="3" type="ORF">AWH56_06145</name>
</gene>
<comment type="similarity">
    <text evidence="1">Belongs to the CinA family.</text>
</comment>
<dbReference type="Gene3D" id="3.30.70.2860">
    <property type="match status" value="1"/>
</dbReference>
<dbReference type="Pfam" id="PF18146">
    <property type="entry name" value="CinA_KH"/>
    <property type="match status" value="1"/>
</dbReference>
<dbReference type="PIRSF" id="PIRSF006728">
    <property type="entry name" value="CinA"/>
    <property type="match status" value="1"/>
</dbReference>
<dbReference type="KEGG" id="aia:AWH56_017685"/>
<dbReference type="Pfam" id="PF02464">
    <property type="entry name" value="CinA"/>
    <property type="match status" value="1"/>
</dbReference>
<dbReference type="NCBIfam" id="TIGR00199">
    <property type="entry name" value="PncC_domain"/>
    <property type="match status" value="1"/>
</dbReference>
<dbReference type="InterPro" id="IPR001453">
    <property type="entry name" value="MoaB/Mog_dom"/>
</dbReference>
<dbReference type="HAMAP" id="MF_00226_B">
    <property type="entry name" value="CinA_B"/>
    <property type="match status" value="1"/>
</dbReference>
<dbReference type="PANTHER" id="PTHR13939:SF0">
    <property type="entry name" value="NMN AMIDOHYDROLASE-LIKE PROTEIN YFAY"/>
    <property type="match status" value="1"/>
</dbReference>
<proteinExistence type="inferred from homology"/>
<dbReference type="AlphaFoldDB" id="A0A1S2M8F1"/>
<dbReference type="Pfam" id="PF00994">
    <property type="entry name" value="MoCF_biosynth"/>
    <property type="match status" value="1"/>
</dbReference>
<dbReference type="SUPFAM" id="SSF53218">
    <property type="entry name" value="Molybdenum cofactor biosynthesis proteins"/>
    <property type="match status" value="1"/>
</dbReference>
<dbReference type="NCBIfam" id="TIGR00177">
    <property type="entry name" value="molyb_syn"/>
    <property type="match status" value="1"/>
</dbReference>
<protein>
    <recommendedName>
        <fullName evidence="1">Putative competence-damage inducible protein</fullName>
    </recommendedName>
</protein>
<dbReference type="Proteomes" id="UP000180175">
    <property type="component" value="Chromosome"/>
</dbReference>
<dbReference type="CDD" id="cd00885">
    <property type="entry name" value="cinA"/>
    <property type="match status" value="1"/>
</dbReference>
<dbReference type="InterPro" id="IPR008136">
    <property type="entry name" value="CinA_C"/>
</dbReference>
<dbReference type="NCBIfam" id="NF001813">
    <property type="entry name" value="PRK00549.1"/>
    <property type="match status" value="1"/>
</dbReference>
<reference evidence="3 5" key="1">
    <citation type="submission" date="2016-10" db="EMBL/GenBank/DDBJ databases">
        <title>Draft genome sequences of four alkaliphilic bacteria belonging to the Anaerobacillus genus.</title>
        <authorList>
            <person name="Bassil N.M."/>
            <person name="Lloyd J.R."/>
        </authorList>
    </citation>
    <scope>NUCLEOTIDE SEQUENCE [LARGE SCALE GENOMIC DNA]</scope>
    <source>
        <strain evidence="3 5">NB2006</strain>
    </source>
</reference>
<accession>A0A1S2M8F1</accession>
<dbReference type="InterPro" id="IPR036425">
    <property type="entry name" value="MoaB/Mog-like_dom_sf"/>
</dbReference>
<dbReference type="PANTHER" id="PTHR13939">
    <property type="entry name" value="NICOTINAMIDE-NUCLEOTIDE AMIDOHYDROLASE PNCC"/>
    <property type="match status" value="1"/>
</dbReference>
<dbReference type="Gene3D" id="3.40.980.10">
    <property type="entry name" value="MoaB/Mog-like domain"/>
    <property type="match status" value="1"/>
</dbReference>
<organism evidence="3 5">
    <name type="scientific">Anaerobacillus isosaccharinicus</name>
    <dbReference type="NCBI Taxonomy" id="1532552"/>
    <lineage>
        <taxon>Bacteria</taxon>
        <taxon>Bacillati</taxon>
        <taxon>Bacillota</taxon>
        <taxon>Bacilli</taxon>
        <taxon>Bacillales</taxon>
        <taxon>Bacillaceae</taxon>
        <taxon>Anaerobacillus</taxon>
    </lineage>
</organism>
<name>A0A1S2M8F1_9BACI</name>
<evidence type="ECO:0000313" key="4">
    <source>
        <dbReference type="EMBL" id="QOY34542.1"/>
    </source>
</evidence>
<dbReference type="Gene3D" id="3.90.950.20">
    <property type="entry name" value="CinA-like"/>
    <property type="match status" value="1"/>
</dbReference>
<dbReference type="EMBL" id="CP063356">
    <property type="protein sequence ID" value="QOY34542.1"/>
    <property type="molecule type" value="Genomic_DNA"/>
</dbReference>
<dbReference type="InterPro" id="IPR036653">
    <property type="entry name" value="CinA-like_C"/>
</dbReference>
<evidence type="ECO:0000259" key="2">
    <source>
        <dbReference type="SMART" id="SM00852"/>
    </source>
</evidence>
<sequence>MNAEIIAIGSELLLGQITNTNAQYISKQLANVGINVYYHTVVGDNSVRLSEAIDQAQKRSNLIIFTGGLGPTKDDLTKETITASVGRSLVTDQEALDSIEAYFKRRNRVMTDNNRKQALVIEGSSILRNDHGMAPGMVFKDNGVYYLLLPGPPKEMEPMFMTYALPFLLTQLDESAQIVSRVLNFYGIGESQLETELIDLIEAQTNPTIAPLAKDGEVTIRLTVKHENEVEGAKLLDELEKKILTRVGSFFYGYNETSLTKEVALVFGEKKLRIAAAESITGGLFSSELTQNPGVSEFFVGGVTCYSNEVKQSLLNVPKEVIDEFGAVSEECARFLAENVRELLKTDVGISFTGIAGPTEIEGKEIGTVFIGVSKLGEQTRIYPIKLAGTREQIQGRSVKYGLYCLLKQFS</sequence>
<reference evidence="4 5" key="3">
    <citation type="journal article" date="2019" name="Int. J. Syst. Evol. Microbiol.">
        <title>Anaerobacillus isosaccharinicus sp. nov., an alkaliphilic bacterium which degrades isosaccharinic acid.</title>
        <authorList>
            <person name="Bassil N.M."/>
            <person name="Lloyd J.R."/>
        </authorList>
    </citation>
    <scope>NUCLEOTIDE SEQUENCE [LARGE SCALE GENOMIC DNA]</scope>
    <source>
        <strain evidence="4 5">NB2006</strain>
    </source>
</reference>
<reference evidence="4" key="4">
    <citation type="submission" date="2020-10" db="EMBL/GenBank/DDBJ databases">
        <authorList>
            <person name="Bassil N.M."/>
            <person name="Lloyd J.R."/>
        </authorList>
    </citation>
    <scope>NUCLEOTIDE SEQUENCE</scope>
    <source>
        <strain evidence="4">NB2006</strain>
    </source>
</reference>
<dbReference type="InterPro" id="IPR008135">
    <property type="entry name" value="Competence-induced_CinA"/>
</dbReference>
<evidence type="ECO:0000256" key="1">
    <source>
        <dbReference type="HAMAP-Rule" id="MF_00226"/>
    </source>
</evidence>
<evidence type="ECO:0000313" key="5">
    <source>
        <dbReference type="Proteomes" id="UP000180175"/>
    </source>
</evidence>
<dbReference type="InterPro" id="IPR050101">
    <property type="entry name" value="CinA"/>
</dbReference>
<reference evidence="4 5" key="2">
    <citation type="journal article" date="2017" name="Genome Announc.">
        <title>Draft Genome Sequences of Four Alkaliphilic Bacteria Belonging to the Anaerobacillus Genus.</title>
        <authorList>
            <person name="Bassil N.M."/>
            <person name="Lloyd J.R."/>
        </authorList>
    </citation>
    <scope>NUCLEOTIDE SEQUENCE [LARGE SCALE GENOMIC DNA]</scope>
    <source>
        <strain evidence="4 5">NB2006</strain>
    </source>
</reference>